<evidence type="ECO:0000313" key="6">
    <source>
        <dbReference type="EMBL" id="MDD1791721.1"/>
    </source>
</evidence>
<dbReference type="Pfam" id="PF13535">
    <property type="entry name" value="ATP-grasp_4"/>
    <property type="match status" value="1"/>
</dbReference>
<evidence type="ECO:0000259" key="5">
    <source>
        <dbReference type="PROSITE" id="PS50975"/>
    </source>
</evidence>
<protein>
    <submittedName>
        <fullName evidence="6">ATP-grasp domain-containing protein</fullName>
    </submittedName>
</protein>
<feature type="domain" description="ATP-grasp" evidence="5">
    <location>
        <begin position="120"/>
        <end position="304"/>
    </location>
</feature>
<dbReference type="PROSITE" id="PS50975">
    <property type="entry name" value="ATP_GRASP"/>
    <property type="match status" value="1"/>
</dbReference>
<dbReference type="InterPro" id="IPR052032">
    <property type="entry name" value="ATP-dep_AA_Ligase"/>
</dbReference>
<name>A0ABT5QUQ5_9GAMM</name>
<dbReference type="Gene3D" id="3.30.1490.20">
    <property type="entry name" value="ATP-grasp fold, A domain"/>
    <property type="match status" value="1"/>
</dbReference>
<dbReference type="PANTHER" id="PTHR43585">
    <property type="entry name" value="FUMIPYRROLE BIOSYNTHESIS PROTEIN C"/>
    <property type="match status" value="1"/>
</dbReference>
<keyword evidence="2 4" id="KW-0547">Nucleotide-binding</keyword>
<dbReference type="Gene3D" id="3.40.50.20">
    <property type="match status" value="1"/>
</dbReference>
<dbReference type="InterPro" id="IPR011761">
    <property type="entry name" value="ATP-grasp"/>
</dbReference>
<keyword evidence="7" id="KW-1185">Reference proteome</keyword>
<evidence type="ECO:0000256" key="3">
    <source>
        <dbReference type="ARBA" id="ARBA00022840"/>
    </source>
</evidence>
<dbReference type="InterPro" id="IPR013815">
    <property type="entry name" value="ATP_grasp_subdomain_1"/>
</dbReference>
<dbReference type="Gene3D" id="3.30.470.20">
    <property type="entry name" value="ATP-grasp fold, B domain"/>
    <property type="match status" value="1"/>
</dbReference>
<accession>A0ABT5QUQ5</accession>
<proteinExistence type="predicted"/>
<dbReference type="Proteomes" id="UP001149400">
    <property type="component" value="Unassembled WGS sequence"/>
</dbReference>
<evidence type="ECO:0000313" key="7">
    <source>
        <dbReference type="Proteomes" id="UP001149400"/>
    </source>
</evidence>
<dbReference type="PANTHER" id="PTHR43585:SF2">
    <property type="entry name" value="ATP-GRASP ENZYME FSQD"/>
    <property type="match status" value="1"/>
</dbReference>
<organism evidence="6 7">
    <name type="scientific">Enterovibrio gelatinilyticus</name>
    <dbReference type="NCBI Taxonomy" id="2899819"/>
    <lineage>
        <taxon>Bacteria</taxon>
        <taxon>Pseudomonadati</taxon>
        <taxon>Pseudomonadota</taxon>
        <taxon>Gammaproteobacteria</taxon>
        <taxon>Vibrionales</taxon>
        <taxon>Vibrionaceae</taxon>
        <taxon>Enterovibrio</taxon>
    </lineage>
</organism>
<evidence type="ECO:0000256" key="4">
    <source>
        <dbReference type="PROSITE-ProRule" id="PRU00409"/>
    </source>
</evidence>
<sequence length="396" mass="43746">MKPFLTLNDTSCHHVILLAPTDDYFLLVQNLGYSVTVIQEEHRITSTQKAILAEGNVCAFSDIEALLFLSSRIDQFKKVDAVLTFTEYGTLPAALISTFLNCKGPALQEAMLTRNKIMMREHLAGTSLGTVSFLVCSTKAELQAFFANHKDGVIVKPINGTGSQDVLHVTHLDQINSVAFPVLAEAFIDGDEYSCECLSYDGEHHVIAITKKFVGGSTGLVEIGHQVPGIDHTDTKVKVGDFVQEVLSELGICNGASHTELKIDADGKCHLIETHVRPGGDRIWELVDLATQVNQIVATARWFVEGKKTLPPTQEKYHVAIHYLNFKPGLVIAANHTLDSVSEVFRYQFNVKEGTTIKAFSHSQERHGFFIIRADSKDTLRKLKSKAEQSINVVIE</sequence>
<gene>
    <name evidence="6" type="ORF">LRP50_01075</name>
</gene>
<keyword evidence="1" id="KW-0436">Ligase</keyword>
<evidence type="ECO:0000256" key="1">
    <source>
        <dbReference type="ARBA" id="ARBA00022598"/>
    </source>
</evidence>
<dbReference type="SUPFAM" id="SSF56059">
    <property type="entry name" value="Glutathione synthetase ATP-binding domain-like"/>
    <property type="match status" value="1"/>
</dbReference>
<dbReference type="RefSeq" id="WP_274162669.1">
    <property type="nucleotide sequence ID" value="NZ_JAJUBC010000001.1"/>
</dbReference>
<dbReference type="EMBL" id="JAJUBC010000001">
    <property type="protein sequence ID" value="MDD1791721.1"/>
    <property type="molecule type" value="Genomic_DNA"/>
</dbReference>
<keyword evidence="3 4" id="KW-0067">ATP-binding</keyword>
<evidence type="ECO:0000256" key="2">
    <source>
        <dbReference type="ARBA" id="ARBA00022741"/>
    </source>
</evidence>
<comment type="caution">
    <text evidence="6">The sequence shown here is derived from an EMBL/GenBank/DDBJ whole genome shotgun (WGS) entry which is preliminary data.</text>
</comment>
<reference evidence="6" key="1">
    <citation type="submission" date="2021-12" db="EMBL/GenBank/DDBJ databases">
        <title>Enterovibrio ZSDZ35 sp. nov. and Enterovibrio ZSDZ42 sp. nov., isolated from coastal seawater in Qingdao.</title>
        <authorList>
            <person name="Zhang P."/>
        </authorList>
    </citation>
    <scope>NUCLEOTIDE SEQUENCE</scope>
    <source>
        <strain evidence="6">ZSDZ42</strain>
    </source>
</reference>